<geneLocation type="plasmid" evidence="1 2">
    <name>pRAHAQ01</name>
</geneLocation>
<dbReference type="Proteomes" id="UP000007257">
    <property type="component" value="Plasmid pRAHAQ01"/>
</dbReference>
<sequence length="139" mass="14726">MKSITVDSTGNITGMYLSEDDISPVAGIIAVGLSDDDWKSVGPGYTYVNGSLIPPAAKTPEEVLAEQNAGKVAVNTAKKTELIAAATDRISVLQDAVDLEMATEDEAAALPLWKKYRVLLSRVDVQSPAPIVWPDKPSA</sequence>
<protein>
    <submittedName>
        <fullName evidence="1">Tail assembly chaperone gp38</fullName>
    </submittedName>
</protein>
<reference evidence="2" key="1">
    <citation type="submission" date="2011-01" db="EMBL/GenBank/DDBJ databases">
        <title>Complete sequence of plasmid1 of Rahnella sp. Y9602.</title>
        <authorList>
            <consortium name="US DOE Joint Genome Institute"/>
            <person name="Lucas S."/>
            <person name="Copeland A."/>
            <person name="Lapidus A."/>
            <person name="Cheng J.-F."/>
            <person name="Goodwin L."/>
            <person name="Pitluck S."/>
            <person name="Lu M."/>
            <person name="Detter J.C."/>
            <person name="Han C."/>
            <person name="Tapia R."/>
            <person name="Land M."/>
            <person name="Hauser L."/>
            <person name="Kyrpides N."/>
            <person name="Ivanova N."/>
            <person name="Ovchinnikova G."/>
            <person name="Pagani I."/>
            <person name="Sobecky P.A."/>
            <person name="Martinez R.J."/>
            <person name="Woyke T."/>
        </authorList>
    </citation>
    <scope>NUCLEOTIDE SEQUENCE [LARGE SCALE GENOMIC DNA]</scope>
    <source>
        <strain evidence="2">Y9602</strain>
        <plasmid evidence="2">pRAHAQ01</plasmid>
    </source>
</reference>
<dbReference type="RefSeq" id="WP_013578274.1">
    <property type="nucleotide sequence ID" value="NC_015062.1"/>
</dbReference>
<dbReference type="PANTHER" id="PTHR34413">
    <property type="entry name" value="PROPHAGE TAIL FIBER ASSEMBLY PROTEIN HOMOLOG TFAE-RELATED-RELATED"/>
    <property type="match status" value="1"/>
</dbReference>
<gene>
    <name evidence="1" type="ordered locus">Rahaq_5018</name>
</gene>
<dbReference type="HOGENOM" id="CLU_1843476_0_0_6"/>
<dbReference type="eggNOG" id="COG2110">
    <property type="taxonomic scope" value="Bacteria"/>
</dbReference>
<dbReference type="InterPro" id="IPR003458">
    <property type="entry name" value="Phage_T4_Gp38_tail_assem"/>
</dbReference>
<dbReference type="Pfam" id="PF02413">
    <property type="entry name" value="Caudo_TAP"/>
    <property type="match status" value="1"/>
</dbReference>
<dbReference type="EMBL" id="CP002506">
    <property type="protein sequence ID" value="ADW76593.1"/>
    <property type="molecule type" value="Genomic_DNA"/>
</dbReference>
<dbReference type="InterPro" id="IPR051220">
    <property type="entry name" value="TFA_Chaperone"/>
</dbReference>
<dbReference type="KEGG" id="rah:Rahaq_5018"/>
<organism evidence="1 2">
    <name type="scientific">Rahnella sp. (strain Y9602)</name>
    <dbReference type="NCBI Taxonomy" id="2703885"/>
    <lineage>
        <taxon>Bacteria</taxon>
        <taxon>Pseudomonadati</taxon>
        <taxon>Pseudomonadota</taxon>
        <taxon>Gammaproteobacteria</taxon>
        <taxon>Enterobacterales</taxon>
        <taxon>Yersiniaceae</taxon>
        <taxon>Rahnella</taxon>
    </lineage>
</organism>
<evidence type="ECO:0000313" key="1">
    <source>
        <dbReference type="EMBL" id="ADW76593.1"/>
    </source>
</evidence>
<proteinExistence type="predicted"/>
<name>A0A0H3FNY3_RAHSY</name>
<accession>A0A0H3FNY3</accession>
<dbReference type="AlphaFoldDB" id="A0A0H3FNY3"/>
<reference evidence="1 2" key="2">
    <citation type="journal article" date="2012" name="J. Bacteriol.">
        <title>Complete Genome Sequence of Rahnella sp. Strain Y9602, a Gammaproteobacterium Isolate from Metal- and Radionuclide-Contaminated Soil.</title>
        <authorList>
            <person name="Martinez R.J."/>
            <person name="Bruce D."/>
            <person name="Detter C."/>
            <person name="Goodwin L.A."/>
            <person name="Han J."/>
            <person name="Han C.S."/>
            <person name="Held B."/>
            <person name="Land M.L."/>
            <person name="Mikhailova N."/>
            <person name="Nolan M."/>
            <person name="Pennacchio L."/>
            <person name="Pitluck S."/>
            <person name="Tapia R."/>
            <person name="Woyke T."/>
            <person name="Sobecky P.A."/>
        </authorList>
    </citation>
    <scope>NUCLEOTIDE SEQUENCE [LARGE SCALE GENOMIC DNA]</scope>
    <source>
        <strain evidence="1 2">Y9602</strain>
        <plasmid evidence="1 2">pRAHAQ01</plasmid>
    </source>
</reference>
<keyword evidence="1" id="KW-0614">Plasmid</keyword>
<dbReference type="PANTHER" id="PTHR34413:SF2">
    <property type="entry name" value="PROPHAGE TAIL FIBER ASSEMBLY PROTEIN HOMOLOG TFAE-RELATED"/>
    <property type="match status" value="1"/>
</dbReference>
<evidence type="ECO:0000313" key="2">
    <source>
        <dbReference type="Proteomes" id="UP000007257"/>
    </source>
</evidence>